<dbReference type="InterPro" id="IPR043519">
    <property type="entry name" value="NT_sf"/>
</dbReference>
<reference evidence="6 7" key="1">
    <citation type="submission" date="2020-01" db="EMBL/GenBank/DDBJ databases">
        <title>Microvirga sp. nov., an arsenate reduction bacterium isolated from Tibet hotspring sediments.</title>
        <authorList>
            <person name="Yuan C.-G."/>
        </authorList>
    </citation>
    <scope>NUCLEOTIDE SEQUENCE [LARGE SCALE GENOMIC DNA]</scope>
    <source>
        <strain evidence="6 7">SYSU G3D203</strain>
    </source>
</reference>
<comment type="caution">
    <text evidence="6">The sequence shown here is derived from an EMBL/GenBank/DDBJ whole genome shotgun (WGS) entry which is preliminary data.</text>
</comment>
<evidence type="ECO:0000313" key="7">
    <source>
        <dbReference type="Proteomes" id="UP000818323"/>
    </source>
</evidence>
<keyword evidence="4" id="KW-0051">Antiviral defense</keyword>
<dbReference type="InterPro" id="IPR006116">
    <property type="entry name" value="NT_2-5OAS_ClassI-CCAase"/>
</dbReference>
<dbReference type="CDD" id="cd05400">
    <property type="entry name" value="NT_2-5OAS_ClassI-CCAase"/>
    <property type="match status" value="1"/>
</dbReference>
<dbReference type="Gene3D" id="3.30.460.10">
    <property type="entry name" value="Beta Polymerase, domain 2"/>
    <property type="match status" value="1"/>
</dbReference>
<name>A0ABW9Z4H6_9HYPH</name>
<dbReference type="SUPFAM" id="SSF81301">
    <property type="entry name" value="Nucleotidyltransferase"/>
    <property type="match status" value="1"/>
</dbReference>
<evidence type="ECO:0000259" key="5">
    <source>
        <dbReference type="Pfam" id="PF26305"/>
    </source>
</evidence>
<protein>
    <submittedName>
        <fullName evidence="6">Nucleotidyltransferase</fullName>
    </submittedName>
</protein>
<organism evidence="6 7">
    <name type="scientific">Microvirga arsenatis</name>
    <dbReference type="NCBI Taxonomy" id="2692265"/>
    <lineage>
        <taxon>Bacteria</taxon>
        <taxon>Pseudomonadati</taxon>
        <taxon>Pseudomonadota</taxon>
        <taxon>Alphaproteobacteria</taxon>
        <taxon>Hyphomicrobiales</taxon>
        <taxon>Methylobacteriaceae</taxon>
        <taxon>Microvirga</taxon>
    </lineage>
</organism>
<dbReference type="Pfam" id="PF26305">
    <property type="entry name" value="CD_NTase_C"/>
    <property type="match status" value="1"/>
</dbReference>
<keyword evidence="3" id="KW-0547">Nucleotide-binding</keyword>
<dbReference type="RefSeq" id="WP_161722931.1">
    <property type="nucleotide sequence ID" value="NZ_JAAAXI010000006.1"/>
</dbReference>
<feature type="domain" description="cGAS/DncV-like nucleotidyltransferase C-terminal helical" evidence="5">
    <location>
        <begin position="180"/>
        <end position="292"/>
    </location>
</feature>
<evidence type="ECO:0000256" key="4">
    <source>
        <dbReference type="ARBA" id="ARBA00023118"/>
    </source>
</evidence>
<evidence type="ECO:0000256" key="1">
    <source>
        <dbReference type="ARBA" id="ARBA00022679"/>
    </source>
</evidence>
<evidence type="ECO:0000256" key="3">
    <source>
        <dbReference type="ARBA" id="ARBA00022741"/>
    </source>
</evidence>
<keyword evidence="2" id="KW-0548">Nucleotidyltransferase</keyword>
<gene>
    <name evidence="6" type="ORF">GR303_14330</name>
</gene>
<evidence type="ECO:0000313" key="6">
    <source>
        <dbReference type="EMBL" id="NBJ25534.1"/>
    </source>
</evidence>
<proteinExistence type="predicted"/>
<evidence type="ECO:0000256" key="2">
    <source>
        <dbReference type="ARBA" id="ARBA00022695"/>
    </source>
</evidence>
<dbReference type="InterPro" id="IPR058909">
    <property type="entry name" value="CD_NTase_C"/>
</dbReference>
<keyword evidence="7" id="KW-1185">Reference proteome</keyword>
<dbReference type="Proteomes" id="UP000818323">
    <property type="component" value="Unassembled WGS sequence"/>
</dbReference>
<dbReference type="EMBL" id="JAAAXJ010000007">
    <property type="protein sequence ID" value="NBJ25534.1"/>
    <property type="molecule type" value="Genomic_DNA"/>
</dbReference>
<accession>A0ABW9Z4H6</accession>
<sequence length="297" mass="34370">MAVPEPQLETWSHQGAIAQSRDTYVTVKSVLEDVNSAYFVKNFHIRLQGSYANDTNVFRDSDVDIIIRLDSTFYHDAPTLPADQYRIFERKYPGTAHYGLPEFKKEVADWLRQKFGRIDVGQKAIFIPGDGRRRDCDVLPCARFKYYYRVTEEDESFADGICFFLRDGTRIVNFPVQHSDNCTAKHQATNSWFKPTVRLYKNMRNYLIERSIIPDGIAPSYFIEGMLWNVPSEKFGTSFENTFVETFTYIINADRSLFKCANGIHPLLGNTPVNWSAGNCQAYLNALRHLWNNWPNL</sequence>
<keyword evidence="1" id="KW-0808">Transferase</keyword>